<sequence>MSSDGNSGSSPATRRRRRSRGRGHGRYYDLPARGSNETGHLSSVAVRWPGGRGRSLVSEVKLYRRFQVHGPICFVGPGRGASPPPVSGFYIRRALGSRIKIRYSSRAGSSARGGRTGPTRLRRRSPINSYVVTTRSSAGETRIEMRL</sequence>
<evidence type="ECO:0000256" key="1">
    <source>
        <dbReference type="SAM" id="MobiDB-lite"/>
    </source>
</evidence>
<feature type="compositionally biased region" description="Basic residues" evidence="1">
    <location>
        <begin position="13"/>
        <end position="25"/>
    </location>
</feature>
<feature type="region of interest" description="Disordered" evidence="1">
    <location>
        <begin position="1"/>
        <end position="34"/>
    </location>
</feature>
<evidence type="ECO:0000313" key="3">
    <source>
        <dbReference type="Proteomes" id="UP000299102"/>
    </source>
</evidence>
<comment type="caution">
    <text evidence="2">The sequence shown here is derived from an EMBL/GenBank/DDBJ whole genome shotgun (WGS) entry which is preliminary data.</text>
</comment>
<reference evidence="2 3" key="1">
    <citation type="journal article" date="2019" name="Commun. Biol.">
        <title>The bagworm genome reveals a unique fibroin gene that provides high tensile strength.</title>
        <authorList>
            <person name="Kono N."/>
            <person name="Nakamura H."/>
            <person name="Ohtoshi R."/>
            <person name="Tomita M."/>
            <person name="Numata K."/>
            <person name="Arakawa K."/>
        </authorList>
    </citation>
    <scope>NUCLEOTIDE SEQUENCE [LARGE SCALE GENOMIC DNA]</scope>
</reference>
<organism evidence="2 3">
    <name type="scientific">Eumeta variegata</name>
    <name type="common">Bagworm moth</name>
    <name type="synonym">Eumeta japonica</name>
    <dbReference type="NCBI Taxonomy" id="151549"/>
    <lineage>
        <taxon>Eukaryota</taxon>
        <taxon>Metazoa</taxon>
        <taxon>Ecdysozoa</taxon>
        <taxon>Arthropoda</taxon>
        <taxon>Hexapoda</taxon>
        <taxon>Insecta</taxon>
        <taxon>Pterygota</taxon>
        <taxon>Neoptera</taxon>
        <taxon>Endopterygota</taxon>
        <taxon>Lepidoptera</taxon>
        <taxon>Glossata</taxon>
        <taxon>Ditrysia</taxon>
        <taxon>Tineoidea</taxon>
        <taxon>Psychidae</taxon>
        <taxon>Oiketicinae</taxon>
        <taxon>Eumeta</taxon>
    </lineage>
</organism>
<dbReference type="EMBL" id="BGZK01000512">
    <property type="protein sequence ID" value="GBP47917.1"/>
    <property type="molecule type" value="Genomic_DNA"/>
</dbReference>
<keyword evidence="3" id="KW-1185">Reference proteome</keyword>
<gene>
    <name evidence="2" type="ORF">EVAR_33634_1</name>
</gene>
<proteinExistence type="predicted"/>
<dbReference type="AlphaFoldDB" id="A0A4C1WCQ3"/>
<evidence type="ECO:0000313" key="2">
    <source>
        <dbReference type="EMBL" id="GBP47917.1"/>
    </source>
</evidence>
<accession>A0A4C1WCQ3</accession>
<name>A0A4C1WCQ3_EUMVA</name>
<protein>
    <submittedName>
        <fullName evidence="2">Uncharacterized protein</fullName>
    </submittedName>
</protein>
<dbReference type="Proteomes" id="UP000299102">
    <property type="component" value="Unassembled WGS sequence"/>
</dbReference>